<evidence type="ECO:0000256" key="4">
    <source>
        <dbReference type="ARBA" id="ARBA00022692"/>
    </source>
</evidence>
<feature type="transmembrane region" description="Helical" evidence="8">
    <location>
        <begin position="34"/>
        <end position="56"/>
    </location>
</feature>
<dbReference type="InterPro" id="IPR019305">
    <property type="entry name" value="Uncharacterised_Smp"/>
</dbReference>
<dbReference type="Pfam" id="PF10144">
    <property type="entry name" value="SMP_2"/>
    <property type="match status" value="1"/>
</dbReference>
<evidence type="ECO:0000256" key="5">
    <source>
        <dbReference type="ARBA" id="ARBA00022989"/>
    </source>
</evidence>
<reference evidence="10" key="1">
    <citation type="journal article" date="2019" name="Int. J. Syst. Evol. Microbiol.">
        <title>The Global Catalogue of Microorganisms (GCM) 10K type strain sequencing project: providing services to taxonomists for standard genome sequencing and annotation.</title>
        <authorList>
            <consortium name="The Broad Institute Genomics Platform"/>
            <consortium name="The Broad Institute Genome Sequencing Center for Infectious Disease"/>
            <person name="Wu L."/>
            <person name="Ma J."/>
        </authorList>
    </citation>
    <scope>NUCLEOTIDE SEQUENCE [LARGE SCALE GENOMIC DNA]</scope>
    <source>
        <strain evidence="10">CGMCC 1.10992</strain>
    </source>
</reference>
<organism evidence="9 10">
    <name type="scientific">Corallincola platygyrae</name>
    <dbReference type="NCBI Taxonomy" id="1193278"/>
    <lineage>
        <taxon>Bacteria</taxon>
        <taxon>Pseudomonadati</taxon>
        <taxon>Pseudomonadota</taxon>
        <taxon>Gammaproteobacteria</taxon>
        <taxon>Alteromonadales</taxon>
        <taxon>Psychromonadaceae</taxon>
        <taxon>Corallincola</taxon>
    </lineage>
</organism>
<evidence type="ECO:0000313" key="10">
    <source>
        <dbReference type="Proteomes" id="UP001597380"/>
    </source>
</evidence>
<evidence type="ECO:0000256" key="1">
    <source>
        <dbReference type="ARBA" id="ARBA00004236"/>
    </source>
</evidence>
<keyword evidence="3" id="KW-1003">Cell membrane</keyword>
<comment type="caution">
    <text evidence="9">The sequence shown here is derived from an EMBL/GenBank/DDBJ whole genome shotgun (WGS) entry which is preliminary data.</text>
</comment>
<keyword evidence="6 8" id="KW-0472">Membrane</keyword>
<evidence type="ECO:0000256" key="3">
    <source>
        <dbReference type="ARBA" id="ARBA00022475"/>
    </source>
</evidence>
<keyword evidence="5 8" id="KW-1133">Transmembrane helix</keyword>
<dbReference type="Proteomes" id="UP001597380">
    <property type="component" value="Unassembled WGS sequence"/>
</dbReference>
<dbReference type="CDD" id="cd18773">
    <property type="entry name" value="PDC1_HK_sensor"/>
    <property type="match status" value="1"/>
</dbReference>
<evidence type="ECO:0000256" key="7">
    <source>
        <dbReference type="SAM" id="MobiDB-lite"/>
    </source>
</evidence>
<evidence type="ECO:0000256" key="2">
    <source>
        <dbReference type="ARBA" id="ARBA00005362"/>
    </source>
</evidence>
<comment type="subcellular location">
    <subcellularLocation>
        <location evidence="1">Cell membrane</location>
    </subcellularLocation>
</comment>
<keyword evidence="10" id="KW-1185">Reference proteome</keyword>
<feature type="region of interest" description="Disordered" evidence="7">
    <location>
        <begin position="1"/>
        <end position="26"/>
    </location>
</feature>
<dbReference type="RefSeq" id="WP_345340017.1">
    <property type="nucleotide sequence ID" value="NZ_BAABLI010000013.1"/>
</dbReference>
<evidence type="ECO:0000256" key="8">
    <source>
        <dbReference type="SAM" id="Phobius"/>
    </source>
</evidence>
<name>A0ABW4XS10_9GAMM</name>
<protein>
    <submittedName>
        <fullName evidence="9">AhpA/YtjB family protein</fullName>
    </submittedName>
</protein>
<sequence length="214" mass="23989">MSNTADVAPESSSTSTESSDKTKPSGLKSNTRYIYWRLFFIAMTVALVLVIMQLMVTMSVRTNALIQQQTEVMSRMLTHQAALEAVKLLIEQDQERLHAMAEHLASDPYILDASIYDVEGIALARSTNALDITALLGFGDVDEASRPKRDLKPYIAEVVHENETLGYIRITLEMERLLDQASQVQQTSYDQGRILLLLTGLTGFMLAQVLKRRH</sequence>
<accession>A0ABW4XS10</accession>
<evidence type="ECO:0000313" key="9">
    <source>
        <dbReference type="EMBL" id="MFD2097880.1"/>
    </source>
</evidence>
<gene>
    <name evidence="9" type="ORF">ACFSJ3_17980</name>
</gene>
<evidence type="ECO:0000256" key="6">
    <source>
        <dbReference type="ARBA" id="ARBA00023136"/>
    </source>
</evidence>
<comment type="similarity">
    <text evidence="2">Belongs to the Smp family.</text>
</comment>
<keyword evidence="4 8" id="KW-0812">Transmembrane</keyword>
<dbReference type="EMBL" id="JBHUHT010000030">
    <property type="protein sequence ID" value="MFD2097880.1"/>
    <property type="molecule type" value="Genomic_DNA"/>
</dbReference>
<proteinExistence type="inferred from homology"/>